<feature type="domain" description="Kringle" evidence="6">
    <location>
        <begin position="351"/>
        <end position="429"/>
    </location>
</feature>
<evidence type="ECO:0000259" key="7">
    <source>
        <dbReference type="PROSITE" id="PS51212"/>
    </source>
</evidence>
<evidence type="ECO:0000256" key="3">
    <source>
        <dbReference type="PROSITE-ProRule" id="PRU00121"/>
    </source>
</evidence>
<dbReference type="SUPFAM" id="SSF56436">
    <property type="entry name" value="C-type lectin-like"/>
    <property type="match status" value="1"/>
</dbReference>
<organism evidence="8 9">
    <name type="scientific">Branchiostoma belcheri</name>
    <name type="common">Amphioxus</name>
    <dbReference type="NCBI Taxonomy" id="7741"/>
    <lineage>
        <taxon>Eukaryota</taxon>
        <taxon>Metazoa</taxon>
        <taxon>Chordata</taxon>
        <taxon>Cephalochordata</taxon>
        <taxon>Leptocardii</taxon>
        <taxon>Amphioxiformes</taxon>
        <taxon>Branchiostomatidae</taxon>
        <taxon>Branchiostoma</taxon>
    </lineage>
</organism>
<dbReference type="PANTHER" id="PTHR24261">
    <property type="entry name" value="PLASMINOGEN-RELATED"/>
    <property type="match status" value="1"/>
</dbReference>
<dbReference type="OrthoDB" id="41905at2759"/>
<dbReference type="SMART" id="SM00034">
    <property type="entry name" value="CLECT"/>
    <property type="match status" value="1"/>
</dbReference>
<dbReference type="InterPro" id="IPR016186">
    <property type="entry name" value="C-type_lectin-like/link_sf"/>
</dbReference>
<proteinExistence type="predicted"/>
<dbReference type="RefSeq" id="XP_019639221.1">
    <property type="nucleotide sequence ID" value="XM_019783662.1"/>
</dbReference>
<dbReference type="Pfam" id="PF00059">
    <property type="entry name" value="Lectin_C"/>
    <property type="match status" value="1"/>
</dbReference>
<dbReference type="SMART" id="SM00130">
    <property type="entry name" value="KR"/>
    <property type="match status" value="2"/>
</dbReference>
<evidence type="ECO:0000313" key="9">
    <source>
        <dbReference type="RefSeq" id="XP_019639221.1"/>
    </source>
</evidence>
<evidence type="ECO:0000256" key="2">
    <source>
        <dbReference type="ARBA" id="ARBA00023157"/>
    </source>
</evidence>
<dbReference type="PANTHER" id="PTHR24261:SF7">
    <property type="entry name" value="KRINGLE DOMAIN-CONTAINING PROTEIN"/>
    <property type="match status" value="1"/>
</dbReference>
<feature type="disulfide bond" evidence="3">
    <location>
        <begin position="401"/>
        <end position="424"/>
    </location>
</feature>
<dbReference type="InterPro" id="IPR001304">
    <property type="entry name" value="C-type_lectin-like"/>
</dbReference>
<evidence type="ECO:0000259" key="5">
    <source>
        <dbReference type="PROSITE" id="PS50041"/>
    </source>
</evidence>
<evidence type="ECO:0000256" key="1">
    <source>
        <dbReference type="ARBA" id="ARBA00022572"/>
    </source>
</evidence>
<dbReference type="KEGG" id="bbel:109481159"/>
<dbReference type="SUPFAM" id="SSF57440">
    <property type="entry name" value="Kringle-like"/>
    <property type="match status" value="2"/>
</dbReference>
<feature type="disulfide bond" evidence="3">
    <location>
        <begin position="36"/>
        <end position="75"/>
    </location>
</feature>
<dbReference type="GeneID" id="109481159"/>
<dbReference type="Pfam" id="PF01822">
    <property type="entry name" value="WSC"/>
    <property type="match status" value="1"/>
</dbReference>
<evidence type="ECO:0000256" key="4">
    <source>
        <dbReference type="SAM" id="MobiDB-lite"/>
    </source>
</evidence>
<dbReference type="PRINTS" id="PR00018">
    <property type="entry name" value="KRINGLE"/>
</dbReference>
<dbReference type="CDD" id="cd00108">
    <property type="entry name" value="KR"/>
    <property type="match status" value="2"/>
</dbReference>
<dbReference type="InterPro" id="IPR000001">
    <property type="entry name" value="Kringle"/>
</dbReference>
<dbReference type="InterPro" id="IPR016187">
    <property type="entry name" value="CTDL_fold"/>
</dbReference>
<dbReference type="InterPro" id="IPR050759">
    <property type="entry name" value="Serine_protease_kringle"/>
</dbReference>
<keyword evidence="2 3" id="KW-1015">Disulfide bond</keyword>
<dbReference type="PROSITE" id="PS00615">
    <property type="entry name" value="C_TYPE_LECTIN_1"/>
    <property type="match status" value="1"/>
</dbReference>
<reference evidence="9" key="1">
    <citation type="submission" date="2025-08" db="UniProtKB">
        <authorList>
            <consortium name="RefSeq"/>
        </authorList>
    </citation>
    <scope>IDENTIFICATION</scope>
    <source>
        <tissue evidence="9">Gonad</tissue>
    </source>
</reference>
<dbReference type="InterPro" id="IPR018378">
    <property type="entry name" value="C-type_lectin_CS"/>
</dbReference>
<dbReference type="InterPro" id="IPR002889">
    <property type="entry name" value="WSC_carb-bd"/>
</dbReference>
<evidence type="ECO:0000259" key="6">
    <source>
        <dbReference type="PROSITE" id="PS50070"/>
    </source>
</evidence>
<dbReference type="InterPro" id="IPR038178">
    <property type="entry name" value="Kringle_sf"/>
</dbReference>
<dbReference type="Pfam" id="PF00051">
    <property type="entry name" value="Kringle"/>
    <property type="match status" value="2"/>
</dbReference>
<feature type="disulfide bond" evidence="3">
    <location>
        <begin position="373"/>
        <end position="412"/>
    </location>
</feature>
<dbReference type="GO" id="GO:0005102">
    <property type="term" value="F:signaling receptor binding"/>
    <property type="evidence" value="ECO:0007669"/>
    <property type="project" value="TreeGrafter"/>
</dbReference>
<dbReference type="Gene3D" id="3.10.100.10">
    <property type="entry name" value="Mannose-Binding Protein A, subunit A"/>
    <property type="match status" value="1"/>
</dbReference>
<dbReference type="PROSITE" id="PS50041">
    <property type="entry name" value="C_TYPE_LECTIN_2"/>
    <property type="match status" value="1"/>
</dbReference>
<sequence length="466" mass="51608">MPVADTTVSPEGHECQISDGASYRGKVAVTKSGRTCQRWDQQTPHEHSRTAANYPSSGLEENFCRNPDGTSGVWCYTTDPNKRWELCDVAVCGSLSGNPTTQQPVSTEVKTTTGCPIPGYIPLNGACYKKFAEPKTYAEARERCAADGGLIAMPRDRATNRFITNLHPGVMSWIGLTNINSEGQWVFEDGQTLESSDYSNWFHTEPNDADGNEDCAQVRARGFWNDVRCSTTIGFTCQIGHGKSVKEFYQGCYKDGERRRLPHAFLVRADMTADVCVQHCRQKGYTYAGTQYYKECWCGSELPTRGPREDSECATPCGGNQKEMCGGEWRLSVYKAMPVADITTVSPEEHECQISDGALYRGNVAVTKSGRTCQRWDQQTPHEHSRTAANYPSSGLEENFCRNPDGTSGVWCYTTDPNKRWELCDVAVCGTYSGHATIEQNYGRFFGDASRGGAVGIVLRLSLKIF</sequence>
<feature type="region of interest" description="Disordered" evidence="4">
    <location>
        <begin position="34"/>
        <end position="59"/>
    </location>
</feature>
<feature type="region of interest" description="Disordered" evidence="4">
    <location>
        <begin position="373"/>
        <end position="392"/>
    </location>
</feature>
<name>A0A6P5ABQ6_BRABE</name>
<feature type="domain" description="C-type lectin" evidence="5">
    <location>
        <begin position="123"/>
        <end position="238"/>
    </location>
</feature>
<dbReference type="PROSITE" id="PS51212">
    <property type="entry name" value="WSC"/>
    <property type="match status" value="1"/>
</dbReference>
<feature type="disulfide bond" evidence="3">
    <location>
        <begin position="352"/>
        <end position="429"/>
    </location>
</feature>
<gene>
    <name evidence="9" type="primary">LOC109481159</name>
</gene>
<feature type="disulfide bond" evidence="3">
    <location>
        <begin position="64"/>
        <end position="87"/>
    </location>
</feature>
<protein>
    <submittedName>
        <fullName evidence="9">Plasminogen-like</fullName>
    </submittedName>
</protein>
<dbReference type="SMART" id="SM00321">
    <property type="entry name" value="WSC"/>
    <property type="match status" value="1"/>
</dbReference>
<accession>A0A6P5ABQ6</accession>
<evidence type="ECO:0000313" key="8">
    <source>
        <dbReference type="Proteomes" id="UP000515135"/>
    </source>
</evidence>
<feature type="domain" description="Kringle" evidence="6">
    <location>
        <begin position="14"/>
        <end position="92"/>
    </location>
</feature>
<feature type="disulfide bond" evidence="3">
    <location>
        <begin position="15"/>
        <end position="92"/>
    </location>
</feature>
<feature type="domain" description="WSC" evidence="7">
    <location>
        <begin position="246"/>
        <end position="337"/>
    </location>
</feature>
<keyword evidence="8" id="KW-1185">Reference proteome</keyword>
<dbReference type="AlphaFoldDB" id="A0A6P5ABQ6"/>
<dbReference type="Proteomes" id="UP000515135">
    <property type="component" value="Unplaced"/>
</dbReference>
<dbReference type="InterPro" id="IPR013806">
    <property type="entry name" value="Kringle-like"/>
</dbReference>
<dbReference type="PROSITE" id="PS00021">
    <property type="entry name" value="KRINGLE_1"/>
    <property type="match status" value="2"/>
</dbReference>
<dbReference type="PROSITE" id="PS50070">
    <property type="entry name" value="KRINGLE_2"/>
    <property type="match status" value="2"/>
</dbReference>
<dbReference type="FunFam" id="2.40.20.10:FF:000020">
    <property type="entry name" value="Uncharacterized protein"/>
    <property type="match status" value="2"/>
</dbReference>
<dbReference type="GO" id="GO:0005615">
    <property type="term" value="C:extracellular space"/>
    <property type="evidence" value="ECO:0007669"/>
    <property type="project" value="TreeGrafter"/>
</dbReference>
<keyword evidence="1 3" id="KW-0420">Kringle</keyword>
<dbReference type="GO" id="GO:0004175">
    <property type="term" value="F:endopeptidase activity"/>
    <property type="evidence" value="ECO:0007669"/>
    <property type="project" value="TreeGrafter"/>
</dbReference>
<dbReference type="InterPro" id="IPR018056">
    <property type="entry name" value="Kringle_CS"/>
</dbReference>
<dbReference type="Gene3D" id="2.40.20.10">
    <property type="entry name" value="Plasminogen Kringle 4"/>
    <property type="match status" value="2"/>
</dbReference>